<dbReference type="PROSITE" id="PS50943">
    <property type="entry name" value="HTH_CROC1"/>
    <property type="match status" value="2"/>
</dbReference>
<evidence type="ECO:0000256" key="1">
    <source>
        <dbReference type="ARBA" id="ARBA00023125"/>
    </source>
</evidence>
<dbReference type="Proteomes" id="UP000298347">
    <property type="component" value="Unassembled WGS sequence"/>
</dbReference>
<evidence type="ECO:0000256" key="2">
    <source>
        <dbReference type="SAM" id="MobiDB-lite"/>
    </source>
</evidence>
<evidence type="ECO:0000313" key="4">
    <source>
        <dbReference type="EMBL" id="TGA96718.1"/>
    </source>
</evidence>
<dbReference type="AlphaFoldDB" id="A0A4Z0GLW8"/>
<dbReference type="SUPFAM" id="SSF47413">
    <property type="entry name" value="lambda repressor-like DNA-binding domains"/>
    <property type="match status" value="2"/>
</dbReference>
<dbReference type="OrthoDB" id="5190137at2"/>
<dbReference type="Gene3D" id="1.10.260.40">
    <property type="entry name" value="lambda repressor-like DNA-binding domains"/>
    <property type="match status" value="2"/>
</dbReference>
<feature type="region of interest" description="Disordered" evidence="2">
    <location>
        <begin position="211"/>
        <end position="234"/>
    </location>
</feature>
<sequence>MDLKDRKQMGQRIKKLRATKGLTQDDLAEALGIPNRASISGYESGRTVPPSDVLAKLADIFKVSTDFILCREGKVSYQFDDEALASDGIEGLGWALREERKHQGFTQEELGKMVSIDQRLISKYELGEAIPAEQLDKILKVFDMSFPYFLNEYGLYDEEIPSQFDGDVDQYEAFKKAVDEDHWREMKENVIHPKSKEQEKVIEQAIEQQNAYLSGKNKKPDKNALPPLSEKDERDIGKQLENILNKMDSNVSLAYDGEPMDQETQDLVRAAIESSLRLTKQIAKKKFTPKKYRDWE</sequence>
<accession>A0A4Z0GLW8</accession>
<name>A0A4Z0GLW8_9BACL</name>
<dbReference type="EMBL" id="SRJD01000020">
    <property type="protein sequence ID" value="TGA96718.1"/>
    <property type="molecule type" value="Genomic_DNA"/>
</dbReference>
<comment type="caution">
    <text evidence="4">The sequence shown here is derived from an EMBL/GenBank/DDBJ whole genome shotgun (WGS) entry which is preliminary data.</text>
</comment>
<evidence type="ECO:0000259" key="3">
    <source>
        <dbReference type="PROSITE" id="PS50943"/>
    </source>
</evidence>
<keyword evidence="5" id="KW-1185">Reference proteome</keyword>
<dbReference type="RefSeq" id="WP_135349486.1">
    <property type="nucleotide sequence ID" value="NZ_SRJD01000020.1"/>
</dbReference>
<feature type="domain" description="HTH cro/C1-type" evidence="3">
    <location>
        <begin position="96"/>
        <end position="149"/>
    </location>
</feature>
<dbReference type="PANTHER" id="PTHR46558">
    <property type="entry name" value="TRACRIPTIONAL REGULATORY PROTEIN-RELATED-RELATED"/>
    <property type="match status" value="1"/>
</dbReference>
<gene>
    <name evidence="4" type="ORF">E4665_14375</name>
</gene>
<keyword evidence="1" id="KW-0238">DNA-binding</keyword>
<organism evidence="4 5">
    <name type="scientific">Sporolactobacillus shoreae</name>
    <dbReference type="NCBI Taxonomy" id="1465501"/>
    <lineage>
        <taxon>Bacteria</taxon>
        <taxon>Bacillati</taxon>
        <taxon>Bacillota</taxon>
        <taxon>Bacilli</taxon>
        <taxon>Bacillales</taxon>
        <taxon>Sporolactobacillaceae</taxon>
        <taxon>Sporolactobacillus</taxon>
    </lineage>
</organism>
<dbReference type="GO" id="GO:0003677">
    <property type="term" value="F:DNA binding"/>
    <property type="evidence" value="ECO:0007669"/>
    <property type="project" value="UniProtKB-KW"/>
</dbReference>
<dbReference type="InterPro" id="IPR001387">
    <property type="entry name" value="Cro/C1-type_HTH"/>
</dbReference>
<dbReference type="Pfam" id="PF01381">
    <property type="entry name" value="HTH_3"/>
    <property type="match status" value="2"/>
</dbReference>
<evidence type="ECO:0000313" key="5">
    <source>
        <dbReference type="Proteomes" id="UP000298347"/>
    </source>
</evidence>
<feature type="domain" description="HTH cro/C1-type" evidence="3">
    <location>
        <begin position="13"/>
        <end position="68"/>
    </location>
</feature>
<reference evidence="4 5" key="1">
    <citation type="journal article" date="2015" name="Int. J. Syst. Evol. Microbiol.">
        <title>Sporolactobacillus shoreae sp. nov. and Sporolactobacillus spathodeae sp. nov., two spore-forming lactic acid bacteria isolated from tree barks in Thailand.</title>
        <authorList>
            <person name="Thamacharoensuk T."/>
            <person name="Kitahara M."/>
            <person name="Ohkuma M."/>
            <person name="Thongchul N."/>
            <person name="Tanasupawat S."/>
        </authorList>
    </citation>
    <scope>NUCLEOTIDE SEQUENCE [LARGE SCALE GENOMIC DNA]</scope>
    <source>
        <strain evidence="4 5">BK92</strain>
    </source>
</reference>
<dbReference type="InterPro" id="IPR010982">
    <property type="entry name" value="Lambda_DNA-bd_dom_sf"/>
</dbReference>
<proteinExistence type="predicted"/>
<protein>
    <submittedName>
        <fullName evidence="4">Helix-turn-helix domain-containing protein</fullName>
    </submittedName>
</protein>
<dbReference type="PANTHER" id="PTHR46558:SF11">
    <property type="entry name" value="HTH-TYPE TRANSCRIPTIONAL REGULATOR XRE"/>
    <property type="match status" value="1"/>
</dbReference>
<dbReference type="SMART" id="SM00530">
    <property type="entry name" value="HTH_XRE"/>
    <property type="match status" value="2"/>
</dbReference>
<dbReference type="CDD" id="cd00093">
    <property type="entry name" value="HTH_XRE"/>
    <property type="match status" value="2"/>
</dbReference>